<keyword evidence="1" id="KW-0472">Membrane</keyword>
<name>A0ABP8URL5_9ACTN</name>
<keyword evidence="3" id="KW-1185">Reference proteome</keyword>
<accession>A0ABP8URL5</accession>
<feature type="transmembrane region" description="Helical" evidence="1">
    <location>
        <begin position="56"/>
        <end position="80"/>
    </location>
</feature>
<proteinExistence type="predicted"/>
<evidence type="ECO:0000256" key="1">
    <source>
        <dbReference type="SAM" id="Phobius"/>
    </source>
</evidence>
<evidence type="ECO:0000313" key="2">
    <source>
        <dbReference type="EMBL" id="GAA4638196.1"/>
    </source>
</evidence>
<dbReference type="Proteomes" id="UP001501442">
    <property type="component" value="Unassembled WGS sequence"/>
</dbReference>
<keyword evidence="1" id="KW-0812">Transmembrane</keyword>
<dbReference type="EMBL" id="BAABHK010000021">
    <property type="protein sequence ID" value="GAA4638196.1"/>
    <property type="molecule type" value="Genomic_DNA"/>
</dbReference>
<reference evidence="3" key="1">
    <citation type="journal article" date="2019" name="Int. J. Syst. Evol. Microbiol.">
        <title>The Global Catalogue of Microorganisms (GCM) 10K type strain sequencing project: providing services to taxonomists for standard genome sequencing and annotation.</title>
        <authorList>
            <consortium name="The Broad Institute Genomics Platform"/>
            <consortium name="The Broad Institute Genome Sequencing Center for Infectious Disease"/>
            <person name="Wu L."/>
            <person name="Ma J."/>
        </authorList>
    </citation>
    <scope>NUCLEOTIDE SEQUENCE [LARGE SCALE GENOMIC DNA]</scope>
    <source>
        <strain evidence="3">JCM 17939</strain>
    </source>
</reference>
<sequence>MEPLESDVARVVQTALMTWSGTARLCMVLAMLWFTAGTAQVDGRAARTTPTTWAGTARLCVVLLFAAGAGVMFVAGLRAFGRGW</sequence>
<organism evidence="2 3">
    <name type="scientific">Actinoallomurus vinaceus</name>
    <dbReference type="NCBI Taxonomy" id="1080074"/>
    <lineage>
        <taxon>Bacteria</taxon>
        <taxon>Bacillati</taxon>
        <taxon>Actinomycetota</taxon>
        <taxon>Actinomycetes</taxon>
        <taxon>Streptosporangiales</taxon>
        <taxon>Thermomonosporaceae</taxon>
        <taxon>Actinoallomurus</taxon>
    </lineage>
</organism>
<comment type="caution">
    <text evidence="2">The sequence shown here is derived from an EMBL/GenBank/DDBJ whole genome shotgun (WGS) entry which is preliminary data.</text>
</comment>
<protein>
    <submittedName>
        <fullName evidence="2">Uncharacterized protein</fullName>
    </submittedName>
</protein>
<evidence type="ECO:0000313" key="3">
    <source>
        <dbReference type="Proteomes" id="UP001501442"/>
    </source>
</evidence>
<gene>
    <name evidence="2" type="ORF">GCM10023196_094960</name>
</gene>
<keyword evidence="1" id="KW-1133">Transmembrane helix</keyword>
<feature type="transmembrane region" description="Helical" evidence="1">
    <location>
        <begin position="12"/>
        <end position="36"/>
    </location>
</feature>